<keyword evidence="3" id="KW-1185">Reference proteome</keyword>
<sequence>MRRMPPLDARPAASEPDRRKAQTRRWNIEQGMTGLKIGGDLTAAVTKTVGTALSSSGMTSIATNSVPPVSSAAPKPNSWAAIARKPAKPQPKLKPKGNVGIGGSAVPPPPIKHNMNIGTWDEKGSVTIIQQPQPLIQPPPLVQSQLPQPQPQPPQAQQPQGPQPQAQPHQVQPPQPQLQNRWVAPRNRGAGFNQNNGAGSENFGLGVVPVSASPSSVEVQPVLEKLKAINNYNPKDFDWNLKNGQSTTCRGPGTLTPPPQGGPFPGVPGPAQLVPSCLHCSHTRLLCYLSIHKVPSSLSNWVVLAAWERASWSLDERSPRTRARINIAPGEGKETTADLPVRRIRQMPWCLTPLSGHMAKATSSKRGNRGQWIPWVASWQRVHRLAGAHRSQGWRRLGRGRGAPGDVGALGADFGLCACFTSGGRGHPPGYSDYDEGVWGGSVPRLSVLGHVPLTLTASAPGPSCLLLTQLPRHGHQLLLFSAKSLPGLAPQLQPHHLPVLGLLFLHTMPRGVPFLQEAEHLGARLVFLQDPLGVEAQLGNRLLFQ</sequence>
<evidence type="ECO:0000313" key="2">
    <source>
        <dbReference type="EMBL" id="OWK04149.1"/>
    </source>
</evidence>
<protein>
    <submittedName>
        <fullName evidence="2">YTHDF3</fullName>
    </submittedName>
</protein>
<evidence type="ECO:0000313" key="3">
    <source>
        <dbReference type="Proteomes" id="UP000242450"/>
    </source>
</evidence>
<comment type="caution">
    <text evidence="2">The sequence shown here is derived from an EMBL/GenBank/DDBJ whole genome shotgun (WGS) entry which is preliminary data.</text>
</comment>
<feature type="compositionally biased region" description="Low complexity" evidence="1">
    <location>
        <begin position="64"/>
        <end position="78"/>
    </location>
</feature>
<accession>A0A212CDR3</accession>
<reference evidence="2 3" key="1">
    <citation type="journal article" date="2018" name="Mol. Genet. Genomics">
        <title>The red deer Cervus elaphus genome CerEla1.0: sequencing, annotating, genes, and chromosomes.</title>
        <authorList>
            <person name="Bana N.A."/>
            <person name="Nyiri A."/>
            <person name="Nagy J."/>
            <person name="Frank K."/>
            <person name="Nagy T."/>
            <person name="Steger V."/>
            <person name="Schiller M."/>
            <person name="Lakatos P."/>
            <person name="Sugar L."/>
            <person name="Horn P."/>
            <person name="Barta E."/>
            <person name="Orosz L."/>
        </authorList>
    </citation>
    <scope>NUCLEOTIDE SEQUENCE [LARGE SCALE GENOMIC DNA]</scope>
    <source>
        <strain evidence="2">Hungarian</strain>
    </source>
</reference>
<proteinExistence type="predicted"/>
<gene>
    <name evidence="2" type="ORF">Celaphus_00016280</name>
</gene>
<evidence type="ECO:0000256" key="1">
    <source>
        <dbReference type="SAM" id="MobiDB-lite"/>
    </source>
</evidence>
<name>A0A212CDR3_CEREH</name>
<feature type="region of interest" description="Disordered" evidence="1">
    <location>
        <begin position="136"/>
        <end position="177"/>
    </location>
</feature>
<organism evidence="2 3">
    <name type="scientific">Cervus elaphus hippelaphus</name>
    <name type="common">European red deer</name>
    <dbReference type="NCBI Taxonomy" id="46360"/>
    <lineage>
        <taxon>Eukaryota</taxon>
        <taxon>Metazoa</taxon>
        <taxon>Chordata</taxon>
        <taxon>Craniata</taxon>
        <taxon>Vertebrata</taxon>
        <taxon>Euteleostomi</taxon>
        <taxon>Mammalia</taxon>
        <taxon>Eutheria</taxon>
        <taxon>Laurasiatheria</taxon>
        <taxon>Artiodactyla</taxon>
        <taxon>Ruminantia</taxon>
        <taxon>Pecora</taxon>
        <taxon>Cervidae</taxon>
        <taxon>Cervinae</taxon>
        <taxon>Cervus</taxon>
    </lineage>
</organism>
<dbReference type="EMBL" id="MKHE01000021">
    <property type="protein sequence ID" value="OWK04149.1"/>
    <property type="molecule type" value="Genomic_DNA"/>
</dbReference>
<dbReference type="Proteomes" id="UP000242450">
    <property type="component" value="Chromosome 21"/>
</dbReference>
<feature type="region of interest" description="Disordered" evidence="1">
    <location>
        <begin position="1"/>
        <end position="30"/>
    </location>
</feature>
<dbReference type="AlphaFoldDB" id="A0A212CDR3"/>
<feature type="compositionally biased region" description="Basic residues" evidence="1">
    <location>
        <begin position="85"/>
        <end position="95"/>
    </location>
</feature>
<feature type="compositionally biased region" description="Low complexity" evidence="1">
    <location>
        <begin position="157"/>
        <end position="170"/>
    </location>
</feature>
<feature type="region of interest" description="Disordered" evidence="1">
    <location>
        <begin position="58"/>
        <end position="111"/>
    </location>
</feature>